<proteinExistence type="predicted"/>
<reference evidence="1" key="2">
    <citation type="submission" date="2022-01" db="EMBL/GenBank/DDBJ databases">
        <authorList>
            <person name="Zivanovic Y."/>
            <person name="Moreira D."/>
            <person name="Lopez-Garcia P."/>
        </authorList>
    </citation>
    <scope>NUCLEOTIDE SEQUENCE</scope>
    <source>
        <strain evidence="1">G9</strain>
    </source>
</reference>
<organism evidence="1 2">
    <name type="scientific">Candidatus Synechococcus calcipolaris G9</name>
    <dbReference type="NCBI Taxonomy" id="1497997"/>
    <lineage>
        <taxon>Bacteria</taxon>
        <taxon>Bacillati</taxon>
        <taxon>Cyanobacteriota</taxon>
        <taxon>Cyanophyceae</taxon>
        <taxon>Synechococcales</taxon>
        <taxon>Synechococcaceae</taxon>
        <taxon>Synechococcus</taxon>
    </lineage>
</organism>
<evidence type="ECO:0000313" key="2">
    <source>
        <dbReference type="Proteomes" id="UP001154265"/>
    </source>
</evidence>
<name>A0ABT6EV02_9SYNE</name>
<dbReference type="EMBL" id="JAKKUT010000001">
    <property type="protein sequence ID" value="MDG2989657.1"/>
    <property type="molecule type" value="Genomic_DNA"/>
</dbReference>
<protein>
    <submittedName>
        <fullName evidence="1">Uncharacterized protein</fullName>
    </submittedName>
</protein>
<evidence type="ECO:0000313" key="1">
    <source>
        <dbReference type="EMBL" id="MDG2989657.1"/>
    </source>
</evidence>
<dbReference type="RefSeq" id="WP_277865573.1">
    <property type="nucleotide sequence ID" value="NZ_JAKKUT010000001.1"/>
</dbReference>
<gene>
    <name evidence="1" type="ORF">L3556_01720</name>
</gene>
<dbReference type="Proteomes" id="UP001154265">
    <property type="component" value="Unassembled WGS sequence"/>
</dbReference>
<sequence length="79" mass="8869">MDIQRPNAQPLSEEEQAELDHLKKIIEAAIADGVLTAPEMERIKQQMGADGKVSLEELELYRLLVQEKISQGLLNRDIG</sequence>
<comment type="caution">
    <text evidence="1">The sequence shown here is derived from an EMBL/GenBank/DDBJ whole genome shotgun (WGS) entry which is preliminary data.</text>
</comment>
<reference evidence="1" key="1">
    <citation type="journal article" date="2022" name="Genome Biol. Evol.">
        <title>A New Gene Family Diagnostic for Intracellular Biomineralization of Amorphous Ca Carbonates by Cyanobacteria.</title>
        <authorList>
            <person name="Benzerara K."/>
            <person name="Duprat E."/>
            <person name="Bitard-Feildel T."/>
            <person name="Caumes G."/>
            <person name="Cassier-Chauvat C."/>
            <person name="Chauvat F."/>
            <person name="Dezi M."/>
            <person name="Diop S.I."/>
            <person name="Gaschignard G."/>
            <person name="Gorgen S."/>
            <person name="Gugger M."/>
            <person name="Lopez-Garcia P."/>
            <person name="Millet M."/>
            <person name="Skouri-Panet F."/>
            <person name="Moreira D."/>
            <person name="Callebaut I."/>
        </authorList>
    </citation>
    <scope>NUCLEOTIDE SEQUENCE</scope>
    <source>
        <strain evidence="1">G9</strain>
    </source>
</reference>
<accession>A0ABT6EV02</accession>
<keyword evidence="2" id="KW-1185">Reference proteome</keyword>